<keyword evidence="3" id="KW-1185">Reference proteome</keyword>
<protein>
    <recommendedName>
        <fullName evidence="4">SUEL-type lectin domain-containing protein</fullName>
    </recommendedName>
</protein>
<feature type="chain" id="PRO_5008897189" description="SUEL-type lectin domain-containing protein" evidence="1">
    <location>
        <begin position="27"/>
        <end position="156"/>
    </location>
</feature>
<dbReference type="Proteomes" id="UP000186922">
    <property type="component" value="Unassembled WGS sequence"/>
</dbReference>
<name>A0A1D1UFI9_RAMVA</name>
<comment type="caution">
    <text evidence="2">The sequence shown here is derived from an EMBL/GenBank/DDBJ whole genome shotgun (WGS) entry which is preliminary data.</text>
</comment>
<gene>
    <name evidence="2" type="primary">RvY_00952-1</name>
    <name evidence="2" type="synonym">RvY_00952.1</name>
    <name evidence="2" type="ORF">RvY_00952</name>
</gene>
<dbReference type="OrthoDB" id="10570966at2759"/>
<accession>A0A1D1UFI9</accession>
<feature type="signal peptide" evidence="1">
    <location>
        <begin position="1"/>
        <end position="26"/>
    </location>
</feature>
<dbReference type="AlphaFoldDB" id="A0A1D1UFI9"/>
<sequence length="156" mass="17079">MPKTHRFLRNLLVVGMFLCRLSQTDSRTIGTVSIFGDDPGYVACGGSCVSSANVTESFHLVTIKSALLYVDATFSSAGSLKGCRRDMLSQMRILCDKKPSCEIPIPSSLSFFPAEIDSAGTVNVSRLNLPPSYCRTLVNRQKILDVTYMCNKGRTL</sequence>
<keyword evidence="1" id="KW-0732">Signal</keyword>
<evidence type="ECO:0000313" key="2">
    <source>
        <dbReference type="EMBL" id="GAU88211.1"/>
    </source>
</evidence>
<evidence type="ECO:0000313" key="3">
    <source>
        <dbReference type="Proteomes" id="UP000186922"/>
    </source>
</evidence>
<reference evidence="2 3" key="1">
    <citation type="journal article" date="2016" name="Nat. Commun.">
        <title>Extremotolerant tardigrade genome and improved radiotolerance of human cultured cells by tardigrade-unique protein.</title>
        <authorList>
            <person name="Hashimoto T."/>
            <person name="Horikawa D.D."/>
            <person name="Saito Y."/>
            <person name="Kuwahara H."/>
            <person name="Kozuka-Hata H."/>
            <person name="Shin-I T."/>
            <person name="Minakuchi Y."/>
            <person name="Ohishi K."/>
            <person name="Motoyama A."/>
            <person name="Aizu T."/>
            <person name="Enomoto A."/>
            <person name="Kondo K."/>
            <person name="Tanaka S."/>
            <person name="Hara Y."/>
            <person name="Koshikawa S."/>
            <person name="Sagara H."/>
            <person name="Miura T."/>
            <person name="Yokobori S."/>
            <person name="Miyagawa K."/>
            <person name="Suzuki Y."/>
            <person name="Kubo T."/>
            <person name="Oyama M."/>
            <person name="Kohara Y."/>
            <person name="Fujiyama A."/>
            <person name="Arakawa K."/>
            <person name="Katayama T."/>
            <person name="Toyoda A."/>
            <person name="Kunieda T."/>
        </authorList>
    </citation>
    <scope>NUCLEOTIDE SEQUENCE [LARGE SCALE GENOMIC DNA]</scope>
    <source>
        <strain evidence="2 3">YOKOZUNA-1</strain>
    </source>
</reference>
<organism evidence="2 3">
    <name type="scientific">Ramazzottius varieornatus</name>
    <name type="common">Water bear</name>
    <name type="synonym">Tardigrade</name>
    <dbReference type="NCBI Taxonomy" id="947166"/>
    <lineage>
        <taxon>Eukaryota</taxon>
        <taxon>Metazoa</taxon>
        <taxon>Ecdysozoa</taxon>
        <taxon>Tardigrada</taxon>
        <taxon>Eutardigrada</taxon>
        <taxon>Parachela</taxon>
        <taxon>Hypsibioidea</taxon>
        <taxon>Ramazzottiidae</taxon>
        <taxon>Ramazzottius</taxon>
    </lineage>
</organism>
<evidence type="ECO:0000256" key="1">
    <source>
        <dbReference type="SAM" id="SignalP"/>
    </source>
</evidence>
<dbReference type="EMBL" id="BDGG01000001">
    <property type="protein sequence ID" value="GAU88211.1"/>
    <property type="molecule type" value="Genomic_DNA"/>
</dbReference>
<evidence type="ECO:0008006" key="4">
    <source>
        <dbReference type="Google" id="ProtNLM"/>
    </source>
</evidence>
<proteinExistence type="predicted"/>